<sequence>MDVALVEDKIVQEFYVNFPEAQDNKIFVKGVYIDVSPISIEDIHKTSHYTPDIYKKLSDDEVDYDEIIHFLTKGRGHWV</sequence>
<gene>
    <name evidence="1" type="ORF">ES288_A10G167300v1</name>
</gene>
<name>A0A5D2F050_GOSDA</name>
<evidence type="ECO:0000313" key="2">
    <source>
        <dbReference type="Proteomes" id="UP000323506"/>
    </source>
</evidence>
<dbReference type="Proteomes" id="UP000323506">
    <property type="component" value="Chromosome A10"/>
</dbReference>
<dbReference type="EMBL" id="CM017697">
    <property type="protein sequence ID" value="TYG99075.1"/>
    <property type="molecule type" value="Genomic_DNA"/>
</dbReference>
<evidence type="ECO:0000313" key="1">
    <source>
        <dbReference type="EMBL" id="TYG99075.1"/>
    </source>
</evidence>
<organism evidence="1 2">
    <name type="scientific">Gossypium darwinii</name>
    <name type="common">Darwin's cotton</name>
    <name type="synonym">Gossypium barbadense var. darwinii</name>
    <dbReference type="NCBI Taxonomy" id="34276"/>
    <lineage>
        <taxon>Eukaryota</taxon>
        <taxon>Viridiplantae</taxon>
        <taxon>Streptophyta</taxon>
        <taxon>Embryophyta</taxon>
        <taxon>Tracheophyta</taxon>
        <taxon>Spermatophyta</taxon>
        <taxon>Magnoliopsida</taxon>
        <taxon>eudicotyledons</taxon>
        <taxon>Gunneridae</taxon>
        <taxon>Pentapetalae</taxon>
        <taxon>rosids</taxon>
        <taxon>malvids</taxon>
        <taxon>Malvales</taxon>
        <taxon>Malvaceae</taxon>
        <taxon>Malvoideae</taxon>
        <taxon>Gossypium</taxon>
    </lineage>
</organism>
<proteinExistence type="predicted"/>
<dbReference type="AlphaFoldDB" id="A0A5D2F050"/>
<reference evidence="1 2" key="1">
    <citation type="submission" date="2019-06" db="EMBL/GenBank/DDBJ databases">
        <title>WGS assembly of Gossypium darwinii.</title>
        <authorList>
            <person name="Chen Z.J."/>
            <person name="Sreedasyam A."/>
            <person name="Ando A."/>
            <person name="Song Q."/>
            <person name="De L."/>
            <person name="Hulse-Kemp A."/>
            <person name="Ding M."/>
            <person name="Ye W."/>
            <person name="Kirkbride R."/>
            <person name="Jenkins J."/>
            <person name="Plott C."/>
            <person name="Lovell J."/>
            <person name="Lin Y.-M."/>
            <person name="Vaughn R."/>
            <person name="Liu B."/>
            <person name="Li W."/>
            <person name="Simpson S."/>
            <person name="Scheffler B."/>
            <person name="Saski C."/>
            <person name="Grover C."/>
            <person name="Hu G."/>
            <person name="Conover J."/>
            <person name="Carlson J."/>
            <person name="Shu S."/>
            <person name="Boston L."/>
            <person name="Williams M."/>
            <person name="Peterson D."/>
            <person name="Mcgee K."/>
            <person name="Jones D."/>
            <person name="Wendel J."/>
            <person name="Stelly D."/>
            <person name="Grimwood J."/>
            <person name="Schmutz J."/>
        </authorList>
    </citation>
    <scope>NUCLEOTIDE SEQUENCE [LARGE SCALE GENOMIC DNA]</scope>
    <source>
        <strain evidence="1">1808015.09</strain>
    </source>
</reference>
<keyword evidence="2" id="KW-1185">Reference proteome</keyword>
<protein>
    <submittedName>
        <fullName evidence="1">Uncharacterized protein</fullName>
    </submittedName>
</protein>
<accession>A0A5D2F050</accession>